<evidence type="ECO:0000256" key="2">
    <source>
        <dbReference type="ARBA" id="ARBA00023004"/>
    </source>
</evidence>
<dbReference type="InterPro" id="IPR035903">
    <property type="entry name" value="HesB-like_dom_sf"/>
</dbReference>
<dbReference type="GO" id="GO:0051539">
    <property type="term" value="F:4 iron, 4 sulfur cluster binding"/>
    <property type="evidence" value="ECO:0007669"/>
    <property type="project" value="TreeGrafter"/>
</dbReference>
<evidence type="ECO:0000313" key="7">
    <source>
        <dbReference type="Proteomes" id="UP000011563"/>
    </source>
</evidence>
<keyword evidence="3 4" id="KW-0411">Iron-sulfur</keyword>
<dbReference type="RefSeq" id="WP_015237582.1">
    <property type="nucleotide sequence ID" value="NC_020285.1"/>
</dbReference>
<dbReference type="NCBIfam" id="NF010147">
    <property type="entry name" value="PRK13623.1"/>
    <property type="match status" value="1"/>
</dbReference>
<reference evidence="6 7" key="1">
    <citation type="journal article" date="2013" name="Genome Biol. Evol.">
        <title>Genome evolution and phylogenomic analysis of candidatus kinetoplastibacterium, the betaproteobacterial endosymbionts of strigomonas and angomonas.</title>
        <authorList>
            <person name="Alves J.M."/>
            <person name="Serrano M.G."/>
            <person name="Maia da Silva F."/>
            <person name="Voegtly L.J."/>
            <person name="Matveyev A.V."/>
            <person name="Teixeira M.M."/>
            <person name="Camargo E.P."/>
            <person name="Buck G.A."/>
        </authorList>
    </citation>
    <scope>NUCLEOTIDE SEQUENCE [LARGE SCALE GENOMIC DNA]</scope>
    <source>
        <strain evidence="6 7">TCC012E</strain>
    </source>
</reference>
<comment type="subunit">
    <text evidence="4">Homodimer.</text>
</comment>
<dbReference type="Gene3D" id="2.60.300.12">
    <property type="entry name" value="HesB-like domain"/>
    <property type="match status" value="1"/>
</dbReference>
<dbReference type="SUPFAM" id="SSF89360">
    <property type="entry name" value="HesB-like domain"/>
    <property type="match status" value="1"/>
</dbReference>
<dbReference type="InterPro" id="IPR017870">
    <property type="entry name" value="FeS_cluster_insertion_CS"/>
</dbReference>
<dbReference type="PANTHER" id="PTHR43011">
    <property type="entry name" value="IRON-SULFUR CLUSTER ASSEMBLY 2 HOMOLOG, MITOCHONDRIAL"/>
    <property type="match status" value="1"/>
</dbReference>
<comment type="cofactor">
    <cofactor evidence="4">
        <name>iron-sulfur cluster</name>
        <dbReference type="ChEBI" id="CHEBI:30408"/>
    </cofactor>
    <text evidence="4">Binds 1 iron-sulfur cluster per subunit.</text>
</comment>
<sequence length="118" mass="12947">MSLDRFVNNAAKLIFTESAISKVKSLLEEEGNPNLKLRVFVQGGGCSGIQYGFTFDDTYDHEDTVIDKEGTSFLVDPISLQYLFGAEIDYKDDIEGSQFVIRNPNAVTTCGCGSSFSV</sequence>
<evidence type="ECO:0000256" key="4">
    <source>
        <dbReference type="HAMAP-Rule" id="MF_01380"/>
    </source>
</evidence>
<dbReference type="InterPro" id="IPR023063">
    <property type="entry name" value="ErpA_proteobact"/>
</dbReference>
<dbReference type="AlphaFoldDB" id="M1M170"/>
<dbReference type="Proteomes" id="UP000011563">
    <property type="component" value="Chromosome"/>
</dbReference>
<accession>M1M170</accession>
<evidence type="ECO:0000256" key="3">
    <source>
        <dbReference type="ARBA" id="ARBA00023014"/>
    </source>
</evidence>
<dbReference type="PANTHER" id="PTHR43011:SF1">
    <property type="entry name" value="IRON-SULFUR CLUSTER ASSEMBLY 2 HOMOLOG, MITOCHONDRIAL"/>
    <property type="match status" value="1"/>
</dbReference>
<feature type="binding site" evidence="4">
    <location>
        <position position="110"/>
    </location>
    <ligand>
        <name>iron-sulfur cluster</name>
        <dbReference type="ChEBI" id="CHEBI:30408"/>
    </ligand>
</feature>
<comment type="similarity">
    <text evidence="4">Belongs to the HesB/IscA family.</text>
</comment>
<keyword evidence="1 4" id="KW-0479">Metal-binding</keyword>
<dbReference type="GO" id="GO:0016226">
    <property type="term" value="P:iron-sulfur cluster assembly"/>
    <property type="evidence" value="ECO:0007669"/>
    <property type="project" value="UniProtKB-UniRule"/>
</dbReference>
<keyword evidence="7" id="KW-1185">Reference proteome</keyword>
<proteinExistence type="inferred from homology"/>
<dbReference type="HOGENOM" id="CLU_069054_5_3_4"/>
<gene>
    <name evidence="4" type="primary">erpA</name>
    <name evidence="6" type="ORF">BCUE_0026</name>
</gene>
<dbReference type="InterPro" id="IPR016092">
    <property type="entry name" value="ATAP"/>
</dbReference>
<feature type="domain" description="Core" evidence="5">
    <location>
        <begin position="12"/>
        <end position="113"/>
    </location>
</feature>
<dbReference type="KEGG" id="kbt:BCUE_0026"/>
<dbReference type="GO" id="GO:0005506">
    <property type="term" value="F:iron ion binding"/>
    <property type="evidence" value="ECO:0007669"/>
    <property type="project" value="UniProtKB-UniRule"/>
</dbReference>
<protein>
    <recommendedName>
        <fullName evidence="4">Putative iron-sulfur cluster insertion protein ErpA</fullName>
    </recommendedName>
</protein>
<dbReference type="Pfam" id="PF01521">
    <property type="entry name" value="Fe-S_biosyn"/>
    <property type="match status" value="1"/>
</dbReference>
<evidence type="ECO:0000313" key="6">
    <source>
        <dbReference type="EMBL" id="AGF50026.1"/>
    </source>
</evidence>
<organism evidence="6 7">
    <name type="scientific">Candidatus Kinetoplastidibacterium blastocrithidiae TCC012E</name>
    <dbReference type="NCBI Taxonomy" id="1208922"/>
    <lineage>
        <taxon>Bacteria</taxon>
        <taxon>Pseudomonadati</taxon>
        <taxon>Pseudomonadota</taxon>
        <taxon>Betaproteobacteria</taxon>
        <taxon>Candidatus Kinetoplastidibacterium</taxon>
    </lineage>
</organism>
<comment type="function">
    <text evidence="4">Required for insertion of 4Fe-4S clusters.</text>
</comment>
<dbReference type="FunFam" id="2.60.300.12:FF:000002">
    <property type="entry name" value="Iron-sulfur cluster insertion protein ErpA"/>
    <property type="match status" value="1"/>
</dbReference>
<evidence type="ECO:0000259" key="5">
    <source>
        <dbReference type="Pfam" id="PF01521"/>
    </source>
</evidence>
<feature type="binding site" evidence="4">
    <location>
        <position position="46"/>
    </location>
    <ligand>
        <name>iron-sulfur cluster</name>
        <dbReference type="ChEBI" id="CHEBI:30408"/>
    </ligand>
</feature>
<name>M1M170_9PROT</name>
<dbReference type="PATRIC" id="fig|1208922.3.peg.591"/>
<keyword evidence="2 4" id="KW-0408">Iron</keyword>
<feature type="binding site" evidence="4">
    <location>
        <position position="112"/>
    </location>
    <ligand>
        <name>iron-sulfur cluster</name>
        <dbReference type="ChEBI" id="CHEBI:30408"/>
    </ligand>
</feature>
<dbReference type="PROSITE" id="PS01152">
    <property type="entry name" value="HESB"/>
    <property type="match status" value="1"/>
</dbReference>
<dbReference type="EMBL" id="CP003807">
    <property type="protein sequence ID" value="AGF50026.1"/>
    <property type="molecule type" value="Genomic_DNA"/>
</dbReference>
<dbReference type="HAMAP" id="MF_01380">
    <property type="entry name" value="Fe_S_insert_ErpA"/>
    <property type="match status" value="1"/>
</dbReference>
<dbReference type="InterPro" id="IPR000361">
    <property type="entry name" value="ATAP_core_dom"/>
</dbReference>
<dbReference type="NCBIfam" id="TIGR00049">
    <property type="entry name" value="iron-sulfur cluster assembly accessory protein"/>
    <property type="match status" value="1"/>
</dbReference>
<evidence type="ECO:0000256" key="1">
    <source>
        <dbReference type="ARBA" id="ARBA00022723"/>
    </source>
</evidence>
<dbReference type="GO" id="GO:0051537">
    <property type="term" value="F:2 iron, 2 sulfur cluster binding"/>
    <property type="evidence" value="ECO:0007669"/>
    <property type="project" value="TreeGrafter"/>
</dbReference>